<evidence type="ECO:0000313" key="1">
    <source>
        <dbReference type="EMBL" id="NEY72730.1"/>
    </source>
</evidence>
<accession>A0A6M0QAZ8</accession>
<reference evidence="1 2" key="1">
    <citation type="submission" date="2020-02" db="EMBL/GenBank/DDBJ databases">
        <title>Bacillus aquiflavi sp. nov., isolated from yellow water of strong flavor Chinese baijiu in Yibin region of China.</title>
        <authorList>
            <person name="Xie J."/>
        </authorList>
    </citation>
    <scope>NUCLEOTIDE SEQUENCE [LARGE SCALE GENOMIC DNA]</scope>
    <source>
        <strain evidence="1 2">SA4</strain>
    </source>
</reference>
<dbReference type="Proteomes" id="UP000481043">
    <property type="component" value="Unassembled WGS sequence"/>
</dbReference>
<sequence length="113" mass="12367">MNLSETGIIVSMRLKDGTPVILNGISGIAGIEEQHVTLTAYGSEGTISHVDVMKIKAGKNGTTYDELDVKPNQFWDELLSSFVDAIHGKPSELYDFQVGYDVQVVLEALRNPE</sequence>
<keyword evidence="2" id="KW-1185">Reference proteome</keyword>
<protein>
    <submittedName>
        <fullName evidence="1">Uncharacterized protein</fullName>
    </submittedName>
</protein>
<dbReference type="EMBL" id="JAAIWM010000004">
    <property type="protein sequence ID" value="NEY72730.1"/>
    <property type="molecule type" value="Genomic_DNA"/>
</dbReference>
<comment type="caution">
    <text evidence="1">The sequence shown here is derived from an EMBL/GenBank/DDBJ whole genome shotgun (WGS) entry which is preliminary data.</text>
</comment>
<evidence type="ECO:0000313" key="2">
    <source>
        <dbReference type="Proteomes" id="UP000481043"/>
    </source>
</evidence>
<proteinExistence type="predicted"/>
<gene>
    <name evidence="1" type="ORF">G4D63_13415</name>
</gene>
<dbReference type="RefSeq" id="WP_163180180.1">
    <property type="nucleotide sequence ID" value="NZ_JAAIWM010000004.1"/>
</dbReference>
<dbReference type="AlphaFoldDB" id="A0A6M0QAZ8"/>
<organism evidence="1 2">
    <name type="scientific">Bacillus mesophilus</name>
    <dbReference type="NCBI Taxonomy" id="1808955"/>
    <lineage>
        <taxon>Bacteria</taxon>
        <taxon>Bacillati</taxon>
        <taxon>Bacillota</taxon>
        <taxon>Bacilli</taxon>
        <taxon>Bacillales</taxon>
        <taxon>Bacillaceae</taxon>
        <taxon>Bacillus</taxon>
    </lineage>
</organism>
<dbReference type="Gene3D" id="3.30.360.10">
    <property type="entry name" value="Dihydrodipicolinate Reductase, domain 2"/>
    <property type="match status" value="1"/>
</dbReference>
<name>A0A6M0QAZ8_9BACI</name>